<reference evidence="1 2" key="1">
    <citation type="submission" date="2024-10" db="EMBL/GenBank/DDBJ databases">
        <title>The Natural Products Discovery Center: Release of the First 8490 Sequenced Strains for Exploring Actinobacteria Biosynthetic Diversity.</title>
        <authorList>
            <person name="Kalkreuter E."/>
            <person name="Kautsar S.A."/>
            <person name="Yang D."/>
            <person name="Bader C.D."/>
            <person name="Teijaro C.N."/>
            <person name="Fluegel L."/>
            <person name="Davis C.M."/>
            <person name="Simpson J.R."/>
            <person name="Lauterbach L."/>
            <person name="Steele A.D."/>
            <person name="Gui C."/>
            <person name="Meng S."/>
            <person name="Li G."/>
            <person name="Viehrig K."/>
            <person name="Ye F."/>
            <person name="Su P."/>
            <person name="Kiefer A.F."/>
            <person name="Nichols A."/>
            <person name="Cepeda A.J."/>
            <person name="Yan W."/>
            <person name="Fan B."/>
            <person name="Jiang Y."/>
            <person name="Adhikari A."/>
            <person name="Zheng C.-J."/>
            <person name="Schuster L."/>
            <person name="Cowan T.M."/>
            <person name="Smanski M.J."/>
            <person name="Chevrette M.G."/>
            <person name="De Carvalho L.P.S."/>
            <person name="Shen B."/>
        </authorList>
    </citation>
    <scope>NUCLEOTIDE SEQUENCE [LARGE SCALE GENOMIC DNA]</scope>
    <source>
        <strain evidence="1 2">NPDC049639</strain>
    </source>
</reference>
<dbReference type="Gene3D" id="2.30.110.10">
    <property type="entry name" value="Electron Transport, Fmn-binding Protein, Chain A"/>
    <property type="match status" value="1"/>
</dbReference>
<keyword evidence="2" id="KW-1185">Reference proteome</keyword>
<comment type="caution">
    <text evidence="1">The sequence shown here is derived from an EMBL/GenBank/DDBJ whole genome shotgun (WGS) entry which is preliminary data.</text>
</comment>
<dbReference type="PIRSF" id="PIRSF021513">
    <property type="entry name" value="GrhN_RubW_prd"/>
    <property type="match status" value="1"/>
</dbReference>
<dbReference type="InterPro" id="IPR016791">
    <property type="entry name" value="Polyketide_synth_GrhN/RubW_prd"/>
</dbReference>
<proteinExistence type="predicted"/>
<dbReference type="RefSeq" id="WP_398278921.1">
    <property type="nucleotide sequence ID" value="NZ_JBITLV010000003.1"/>
</dbReference>
<dbReference type="EMBL" id="JBITLV010000003">
    <property type="protein sequence ID" value="MFI7587365.1"/>
    <property type="molecule type" value="Genomic_DNA"/>
</dbReference>
<evidence type="ECO:0000313" key="2">
    <source>
        <dbReference type="Proteomes" id="UP001612915"/>
    </source>
</evidence>
<dbReference type="Pfam" id="PF04075">
    <property type="entry name" value="F420H2_quin_red"/>
    <property type="match status" value="1"/>
</dbReference>
<organism evidence="1 2">
    <name type="scientific">Spongisporangium articulatum</name>
    <dbReference type="NCBI Taxonomy" id="3362603"/>
    <lineage>
        <taxon>Bacteria</taxon>
        <taxon>Bacillati</taxon>
        <taxon>Actinomycetota</taxon>
        <taxon>Actinomycetes</taxon>
        <taxon>Kineosporiales</taxon>
        <taxon>Kineosporiaceae</taxon>
        <taxon>Spongisporangium</taxon>
    </lineage>
</organism>
<name>A0ABW8ALW0_9ACTN</name>
<dbReference type="InterPro" id="IPR012349">
    <property type="entry name" value="Split_barrel_FMN-bd"/>
</dbReference>
<gene>
    <name evidence="1" type="ORF">ACIB24_09855</name>
</gene>
<dbReference type="Proteomes" id="UP001612915">
    <property type="component" value="Unassembled WGS sequence"/>
</dbReference>
<evidence type="ECO:0000313" key="1">
    <source>
        <dbReference type="EMBL" id="MFI7587365.1"/>
    </source>
</evidence>
<protein>
    <submittedName>
        <fullName evidence="1">Nitroreductase/quinone reductase family protein</fullName>
    </submittedName>
</protein>
<sequence>METTITRHVPPQHLIDLINPVVRAALRSRAHAPLDDALLILHVTGRRSGRTLDIPVTYHRFGDELLVVTQHTWRANLRGGAEVQVTLQGRCRTMHAEVDEDPRSVAATILELVRRDGLHATQRLVGLTFHPEQVPEPAELEGAVRRFDLAFVRLTSCR</sequence>
<accession>A0ABW8ALW0</accession>
<dbReference type="InterPro" id="IPR004378">
    <property type="entry name" value="F420H2_quin_Rdtase"/>
</dbReference>